<evidence type="ECO:0000313" key="2">
    <source>
        <dbReference type="EMBL" id="MED1204883.1"/>
    </source>
</evidence>
<protein>
    <submittedName>
        <fullName evidence="2">Uncharacterized protein</fullName>
    </submittedName>
</protein>
<evidence type="ECO:0000256" key="1">
    <source>
        <dbReference type="SAM" id="SignalP"/>
    </source>
</evidence>
<dbReference type="PROSITE" id="PS51257">
    <property type="entry name" value="PROKAR_LIPOPROTEIN"/>
    <property type="match status" value="1"/>
</dbReference>
<evidence type="ECO:0000313" key="3">
    <source>
        <dbReference type="Proteomes" id="UP001341444"/>
    </source>
</evidence>
<organism evidence="2 3">
    <name type="scientific">Heyndrickxia acidicola</name>
    <dbReference type="NCBI Taxonomy" id="209389"/>
    <lineage>
        <taxon>Bacteria</taxon>
        <taxon>Bacillati</taxon>
        <taxon>Bacillota</taxon>
        <taxon>Bacilli</taxon>
        <taxon>Bacillales</taxon>
        <taxon>Bacillaceae</taxon>
        <taxon>Heyndrickxia</taxon>
    </lineage>
</organism>
<name>A0ABU6MMM9_9BACI</name>
<dbReference type="Proteomes" id="UP001341444">
    <property type="component" value="Unassembled WGS sequence"/>
</dbReference>
<feature type="chain" id="PRO_5045333196" evidence="1">
    <location>
        <begin position="24"/>
        <end position="236"/>
    </location>
</feature>
<gene>
    <name evidence="2" type="ORF">P4T90_17705</name>
</gene>
<feature type="signal peptide" evidence="1">
    <location>
        <begin position="1"/>
        <end position="23"/>
    </location>
</feature>
<dbReference type="RefSeq" id="WP_066262655.1">
    <property type="nucleotide sequence ID" value="NZ_JARMAB010000027.1"/>
</dbReference>
<keyword evidence="1" id="KW-0732">Signal</keyword>
<dbReference type="EMBL" id="JARMAB010000027">
    <property type="protein sequence ID" value="MED1204883.1"/>
    <property type="molecule type" value="Genomic_DNA"/>
</dbReference>
<accession>A0ABU6MMM9</accession>
<sequence length="236" mass="27135">MKRLGFLILCLLPALLLGGCLYPQDQKAESEIPNDQQLEIVQTAINEYQKKNDGILPIKTENQDTPIYQKYPIDFTKLTPIYLSEPPGDAYENGGDYQYVLINAEKKPLVKIFNLEIAEKIRELHIRIDIQGYPPFKAEIARDVYTLDYKKLGYKQEPYVISPYTGHTLPFVITGTGDIYVDYQSDLYQALKQKGQRKFKKGMDIRSILTDHSPFVPAYSLPYTVNEKNEPIFMAK</sequence>
<comment type="caution">
    <text evidence="2">The sequence shown here is derived from an EMBL/GenBank/DDBJ whole genome shotgun (WGS) entry which is preliminary data.</text>
</comment>
<reference evidence="2 3" key="1">
    <citation type="submission" date="2023-03" db="EMBL/GenBank/DDBJ databases">
        <title>Bacillus Genome Sequencing.</title>
        <authorList>
            <person name="Dunlap C."/>
        </authorList>
    </citation>
    <scope>NUCLEOTIDE SEQUENCE [LARGE SCALE GENOMIC DNA]</scope>
    <source>
        <strain evidence="2 3">B-23453</strain>
    </source>
</reference>
<keyword evidence="3" id="KW-1185">Reference proteome</keyword>
<proteinExistence type="predicted"/>